<protein>
    <submittedName>
        <fullName evidence="3">Transmembrane protein</fullName>
    </submittedName>
</protein>
<feature type="transmembrane region" description="Helical" evidence="1">
    <location>
        <begin position="53"/>
        <end position="70"/>
    </location>
</feature>
<evidence type="ECO:0000313" key="3">
    <source>
        <dbReference type="WBParaSite" id="Pan_g2241.t1"/>
    </source>
</evidence>
<keyword evidence="2" id="KW-1185">Reference proteome</keyword>
<sequence length="109" mass="12057">MNTLVPLNETCIVGCDDGTVCVKPWGWRHPHLCVQPALVGRRLDTVCACPSEWMLILFGFLIAVGIFFLYKGLRRGVGAYLDANPEMERFLGWLPRAKPVISAVIGTVV</sequence>
<reference evidence="2" key="1">
    <citation type="journal article" date="2013" name="Genetics">
        <title>The draft genome and transcriptome of Panagrellus redivivus are shaped by the harsh demands of a free-living lifestyle.</title>
        <authorList>
            <person name="Srinivasan J."/>
            <person name="Dillman A.R."/>
            <person name="Macchietto M.G."/>
            <person name="Heikkinen L."/>
            <person name="Lakso M."/>
            <person name="Fracchia K.M."/>
            <person name="Antoshechkin I."/>
            <person name="Mortazavi A."/>
            <person name="Wong G."/>
            <person name="Sternberg P.W."/>
        </authorList>
    </citation>
    <scope>NUCLEOTIDE SEQUENCE [LARGE SCALE GENOMIC DNA]</scope>
    <source>
        <strain evidence="2">MT8872</strain>
    </source>
</reference>
<dbReference type="AlphaFoldDB" id="A0A7E4VMP0"/>
<keyword evidence="1" id="KW-0472">Membrane</keyword>
<accession>A0A7E4VMP0</accession>
<dbReference type="Proteomes" id="UP000492821">
    <property type="component" value="Unassembled WGS sequence"/>
</dbReference>
<evidence type="ECO:0000313" key="2">
    <source>
        <dbReference type="Proteomes" id="UP000492821"/>
    </source>
</evidence>
<evidence type="ECO:0000256" key="1">
    <source>
        <dbReference type="SAM" id="Phobius"/>
    </source>
</evidence>
<organism evidence="2 3">
    <name type="scientific">Panagrellus redivivus</name>
    <name type="common">Microworm</name>
    <dbReference type="NCBI Taxonomy" id="6233"/>
    <lineage>
        <taxon>Eukaryota</taxon>
        <taxon>Metazoa</taxon>
        <taxon>Ecdysozoa</taxon>
        <taxon>Nematoda</taxon>
        <taxon>Chromadorea</taxon>
        <taxon>Rhabditida</taxon>
        <taxon>Tylenchina</taxon>
        <taxon>Panagrolaimomorpha</taxon>
        <taxon>Panagrolaimoidea</taxon>
        <taxon>Panagrolaimidae</taxon>
        <taxon>Panagrellus</taxon>
    </lineage>
</organism>
<dbReference type="WBParaSite" id="Pan_g2241.t1">
    <property type="protein sequence ID" value="Pan_g2241.t1"/>
    <property type="gene ID" value="Pan_g2241"/>
</dbReference>
<keyword evidence="1" id="KW-0812">Transmembrane</keyword>
<name>A0A7E4VMP0_PANRE</name>
<keyword evidence="1" id="KW-1133">Transmembrane helix</keyword>
<proteinExistence type="predicted"/>
<reference evidence="3" key="2">
    <citation type="submission" date="2020-10" db="UniProtKB">
        <authorList>
            <consortium name="WormBaseParasite"/>
        </authorList>
    </citation>
    <scope>IDENTIFICATION</scope>
</reference>